<evidence type="ECO:0000313" key="6">
    <source>
        <dbReference type="Proteomes" id="UP001163846"/>
    </source>
</evidence>
<dbReference type="EMBL" id="MU806382">
    <property type="protein sequence ID" value="KAJ3835743.1"/>
    <property type="molecule type" value="Genomic_DNA"/>
</dbReference>
<keyword evidence="2" id="KW-1133">Transmembrane helix</keyword>
<evidence type="ECO:0000259" key="4">
    <source>
        <dbReference type="Pfam" id="PF01370"/>
    </source>
</evidence>
<dbReference type="InterPro" id="IPR029044">
    <property type="entry name" value="Nucleotide-diphossugar_trans"/>
</dbReference>
<evidence type="ECO:0000259" key="3">
    <source>
        <dbReference type="Pfam" id="PF00535"/>
    </source>
</evidence>
<dbReference type="Gene3D" id="3.90.550.10">
    <property type="entry name" value="Spore Coat Polysaccharide Biosynthesis Protein SpsA, Chain A"/>
    <property type="match status" value="1"/>
</dbReference>
<comment type="caution">
    <text evidence="5">The sequence shown here is derived from an EMBL/GenBank/DDBJ whole genome shotgun (WGS) entry which is preliminary data.</text>
</comment>
<reference evidence="5" key="1">
    <citation type="submission" date="2022-08" db="EMBL/GenBank/DDBJ databases">
        <authorList>
            <consortium name="DOE Joint Genome Institute"/>
            <person name="Min B."/>
            <person name="Riley R."/>
            <person name="Sierra-Patev S."/>
            <person name="Naranjo-Ortiz M."/>
            <person name="Looney B."/>
            <person name="Konkel Z."/>
            <person name="Slot J.C."/>
            <person name="Sakamoto Y."/>
            <person name="Steenwyk J.L."/>
            <person name="Rokas A."/>
            <person name="Carro J."/>
            <person name="Camarero S."/>
            <person name="Ferreira P."/>
            <person name="Molpeceres G."/>
            <person name="Ruiz-Duenas F.J."/>
            <person name="Serrano A."/>
            <person name="Henrissat B."/>
            <person name="Drula E."/>
            <person name="Hughes K.W."/>
            <person name="Mata J.L."/>
            <person name="Ishikawa N.K."/>
            <person name="Vargas-Isla R."/>
            <person name="Ushijima S."/>
            <person name="Smith C.A."/>
            <person name="Ahrendt S."/>
            <person name="Andreopoulos W."/>
            <person name="He G."/>
            <person name="Labutti K."/>
            <person name="Lipzen A."/>
            <person name="Ng V."/>
            <person name="Sandor L."/>
            <person name="Barry K."/>
            <person name="Martinez A.T."/>
            <person name="Xiao Y."/>
            <person name="Gibbons J.G."/>
            <person name="Terashima K."/>
            <person name="Hibbett D.S."/>
            <person name="Grigoriev I.V."/>
        </authorList>
    </citation>
    <scope>NUCLEOTIDE SEQUENCE</scope>
    <source>
        <strain evidence="5">TFB9207</strain>
    </source>
</reference>
<gene>
    <name evidence="5" type="ORF">F5878DRAFT_663590</name>
</gene>
<organism evidence="5 6">
    <name type="scientific">Lentinula raphanica</name>
    <dbReference type="NCBI Taxonomy" id="153919"/>
    <lineage>
        <taxon>Eukaryota</taxon>
        <taxon>Fungi</taxon>
        <taxon>Dikarya</taxon>
        <taxon>Basidiomycota</taxon>
        <taxon>Agaricomycotina</taxon>
        <taxon>Agaricomycetes</taxon>
        <taxon>Agaricomycetidae</taxon>
        <taxon>Agaricales</taxon>
        <taxon>Marasmiineae</taxon>
        <taxon>Omphalotaceae</taxon>
        <taxon>Lentinula</taxon>
    </lineage>
</organism>
<name>A0AA38P3Q1_9AGAR</name>
<dbReference type="InterPro" id="IPR036291">
    <property type="entry name" value="NAD(P)-bd_dom_sf"/>
</dbReference>
<dbReference type="Pfam" id="PF00535">
    <property type="entry name" value="Glycos_transf_2"/>
    <property type="match status" value="1"/>
</dbReference>
<feature type="domain" description="Glycosyltransferase 2-like" evidence="3">
    <location>
        <begin position="659"/>
        <end position="766"/>
    </location>
</feature>
<dbReference type="SUPFAM" id="SSF53448">
    <property type="entry name" value="Nucleotide-diphospho-sugar transferases"/>
    <property type="match status" value="1"/>
</dbReference>
<dbReference type="CDD" id="cd00761">
    <property type="entry name" value="Glyco_tranf_GTA_type"/>
    <property type="match status" value="1"/>
</dbReference>
<proteinExistence type="inferred from homology"/>
<evidence type="ECO:0000256" key="2">
    <source>
        <dbReference type="SAM" id="Phobius"/>
    </source>
</evidence>
<keyword evidence="2" id="KW-0472">Membrane</keyword>
<dbReference type="Proteomes" id="UP001163846">
    <property type="component" value="Unassembled WGS sequence"/>
</dbReference>
<feature type="domain" description="NAD-dependent epimerase/dehydratase" evidence="4">
    <location>
        <begin position="10"/>
        <end position="269"/>
    </location>
</feature>
<keyword evidence="2" id="KW-0812">Transmembrane</keyword>
<feature type="transmembrane region" description="Helical" evidence="2">
    <location>
        <begin position="912"/>
        <end position="939"/>
    </location>
</feature>
<dbReference type="PANTHER" id="PTHR43000">
    <property type="entry name" value="DTDP-D-GLUCOSE 4,6-DEHYDRATASE-RELATED"/>
    <property type="match status" value="1"/>
</dbReference>
<dbReference type="Pfam" id="PF01370">
    <property type="entry name" value="Epimerase"/>
    <property type="match status" value="1"/>
</dbReference>
<accession>A0AA38P3Q1</accession>
<dbReference type="SUPFAM" id="SSF51735">
    <property type="entry name" value="NAD(P)-binding Rossmann-fold domains"/>
    <property type="match status" value="1"/>
</dbReference>
<dbReference type="InterPro" id="IPR001509">
    <property type="entry name" value="Epimerase_deHydtase"/>
</dbReference>
<evidence type="ECO:0000313" key="5">
    <source>
        <dbReference type="EMBL" id="KAJ3835743.1"/>
    </source>
</evidence>
<dbReference type="AlphaFoldDB" id="A0AA38P3Q1"/>
<dbReference type="Gene3D" id="3.90.25.10">
    <property type="entry name" value="UDP-galactose 4-epimerase, domain 1"/>
    <property type="match status" value="1"/>
</dbReference>
<sequence>MHSSNPSKVIVITGGNGFIGSHVSKRLYETGVGYIRVVDISEKPSIDHQHGPICHEFRRGNVCDIEFCLSVVQDADIVLHFAANMGGMGVIHEDNDFAIYSENSIMTFNILKACTAAGVKKLFYASSACVYHDSLQGVTEDVSLRERDILLPGGGPPKPQGLYGLEKLCSEFLLQQTPTARLEVRIARFHNIFGPGGAWNTGREKAPAALLRKAFAHRFIHDRNPSQDVAPFEIWGDGSQRRSFLCIDDAMEGIIKLLHSSHSEPVNIGSDESITIKELAQLALNVAYAGVPPKVSFIFKSDKPVGVAARNSNNEQVNKVLGWAPTTHLIEGMERTGKWIGKEIELLLQKSSSGEQYSLLENMRQSRLISLSESKPIDFAVLLPITSRGHDTPDQSLVNLKSFAESLHRTTWRDTHAYAGEVSPQYRVRIYLAIDQDDAFLLEGQVSSLDERTQSCSKSNKAEVILHNAGLFHTQTLVCNHPRGYICELWRDCARKAWGDGCDYFVLLGDDVTLKDEGWMRDIHAEFLRMAGGRTGIPTGLGCVAFTDVTFPGMPTFPVVHRTHMDIFNGEVVPSVFINQDGDPFLFQLYRRWACSTMIESRISNAVGGESDARYEKKHTPGWTYNTLDSAVDTVGDWLKKRAGKIDVSIPTRILTLDIVIPCYRVDLKILDRILALQGSETCSTMFIVIVDDPSSPHIAALNQRHAHRPDVRIRVNPINSGASYSRNRGFLEESAAEWVHFLDDDIVPSPDLLIQAEHVIRANPSAVGFVGNAKFPPANNIFTAALHLSGVTYFWDIATKIPTDVPWGVTANIIARRNRDGVKFDLRFPKTGGGEDIDFCIRKKREYTVTEGKDTVGFIGAPKVQVTHPWWKNGARSYWRFYMWSVGDGALVGMYPEHCYRVWVPNSAEMILGWVLLGPLLAVFNLGLGEWILIYGLFSTILANTLHDCYRHLYRDVDRWERMDTNVRGVRWIAAVIDSSIVRMLSEIGRLRGILGRKEFYLLGQRFDWFVGRWGEAPVKDEIKNGRERFLLTLGILAFGCLLRLPRKDQIGM</sequence>
<dbReference type="InterPro" id="IPR001173">
    <property type="entry name" value="Glyco_trans_2-like"/>
</dbReference>
<comment type="similarity">
    <text evidence="1">Belongs to the NAD(P)-dependent epimerase/dehydratase family.</text>
</comment>
<keyword evidence="6" id="KW-1185">Reference proteome</keyword>
<evidence type="ECO:0000256" key="1">
    <source>
        <dbReference type="ARBA" id="ARBA00007637"/>
    </source>
</evidence>
<protein>
    <submittedName>
        <fullName evidence="5">NAD-dependent epimerase/dehydratase</fullName>
    </submittedName>
</protein>
<dbReference type="Gene3D" id="3.40.50.720">
    <property type="entry name" value="NAD(P)-binding Rossmann-like Domain"/>
    <property type="match status" value="1"/>
</dbReference>